<dbReference type="InterPro" id="IPR009009">
    <property type="entry name" value="RlpA-like_DPBB"/>
</dbReference>
<dbReference type="SUPFAM" id="SSF49590">
    <property type="entry name" value="PHL pollen allergen"/>
    <property type="match status" value="1"/>
</dbReference>
<feature type="signal peptide" evidence="3">
    <location>
        <begin position="1"/>
        <end position="22"/>
    </location>
</feature>
<evidence type="ECO:0000259" key="4">
    <source>
        <dbReference type="PROSITE" id="PS50842"/>
    </source>
</evidence>
<dbReference type="OrthoDB" id="406505at2759"/>
<dbReference type="Gene3D" id="2.40.40.10">
    <property type="entry name" value="RlpA-like domain"/>
    <property type="match status" value="1"/>
</dbReference>
<dbReference type="NCBIfam" id="NF041144">
    <property type="entry name" value="expansin_EXLX1"/>
    <property type="match status" value="1"/>
</dbReference>
<dbReference type="Gene3D" id="2.60.40.760">
    <property type="entry name" value="Expansin, cellulose-binding-like domain"/>
    <property type="match status" value="1"/>
</dbReference>
<keyword evidence="1 3" id="KW-0732">Signal</keyword>
<dbReference type="InterPro" id="IPR036749">
    <property type="entry name" value="Expansin_CBD_sf"/>
</dbReference>
<dbReference type="InterPro" id="IPR007112">
    <property type="entry name" value="Expansin/allergen_DPBB_dom"/>
</dbReference>
<accession>A0A5N7CRD6</accession>
<dbReference type="PANTHER" id="PTHR31836:SF21">
    <property type="entry name" value="EXPANSIN-LIKE PROTEIN 7"/>
    <property type="match status" value="1"/>
</dbReference>
<dbReference type="AlphaFoldDB" id="A0A5N7CRD6"/>
<feature type="domain" description="Expansin-like EG45" evidence="4">
    <location>
        <begin position="216"/>
        <end position="308"/>
    </location>
</feature>
<dbReference type="PANTHER" id="PTHR31836">
    <property type="match status" value="1"/>
</dbReference>
<feature type="chain" id="PRO_5024807494" evidence="3">
    <location>
        <begin position="23"/>
        <end position="399"/>
    </location>
</feature>
<dbReference type="InterPro" id="IPR036908">
    <property type="entry name" value="RlpA-like_sf"/>
</dbReference>
<protein>
    <submittedName>
        <fullName evidence="5">Barwin-like endoglucanase</fullName>
    </submittedName>
</protein>
<feature type="compositionally biased region" description="Polar residues" evidence="2">
    <location>
        <begin position="111"/>
        <end position="125"/>
    </location>
</feature>
<proteinExistence type="predicted"/>
<evidence type="ECO:0000256" key="1">
    <source>
        <dbReference type="ARBA" id="ARBA00022729"/>
    </source>
</evidence>
<dbReference type="SUPFAM" id="SSF50685">
    <property type="entry name" value="Barwin-like endoglucanases"/>
    <property type="match status" value="1"/>
</dbReference>
<dbReference type="Pfam" id="PF03330">
    <property type="entry name" value="DPBB_1"/>
    <property type="match status" value="1"/>
</dbReference>
<gene>
    <name evidence="5" type="ORF">BDV23DRAFT_46856</name>
</gene>
<reference evidence="5" key="1">
    <citation type="submission" date="2019-04" db="EMBL/GenBank/DDBJ databases">
        <title>Friends and foes A comparative genomics studyof 23 Aspergillus species from section Flavi.</title>
        <authorList>
            <consortium name="DOE Joint Genome Institute"/>
            <person name="Kjaerbolling I."/>
            <person name="Vesth T."/>
            <person name="Frisvad J.C."/>
            <person name="Nybo J.L."/>
            <person name="Theobald S."/>
            <person name="Kildgaard S."/>
            <person name="Isbrandt T."/>
            <person name="Kuo A."/>
            <person name="Sato A."/>
            <person name="Lyhne E.K."/>
            <person name="Kogle M.E."/>
            <person name="Wiebenga A."/>
            <person name="Kun R.S."/>
            <person name="Lubbers R.J."/>
            <person name="Makela M.R."/>
            <person name="Barry K."/>
            <person name="Chovatia M."/>
            <person name="Clum A."/>
            <person name="Daum C."/>
            <person name="Haridas S."/>
            <person name="He G."/>
            <person name="LaButti K."/>
            <person name="Lipzen A."/>
            <person name="Mondo S."/>
            <person name="Riley R."/>
            <person name="Salamov A."/>
            <person name="Simmons B.A."/>
            <person name="Magnuson J.K."/>
            <person name="Henrissat B."/>
            <person name="Mortensen U.H."/>
            <person name="Larsen T.O."/>
            <person name="Devries R.P."/>
            <person name="Grigoriev I.V."/>
            <person name="Machida M."/>
            <person name="Baker S.E."/>
            <person name="Andersen M.R."/>
        </authorList>
    </citation>
    <scope>NUCLEOTIDE SEQUENCE [LARGE SCALE GENOMIC DNA]</scope>
    <source>
        <strain evidence="5">IBT 14317</strain>
    </source>
</reference>
<evidence type="ECO:0000313" key="5">
    <source>
        <dbReference type="EMBL" id="KAE8396268.1"/>
    </source>
</evidence>
<feature type="region of interest" description="Disordered" evidence="2">
    <location>
        <begin position="82"/>
        <end position="125"/>
    </location>
</feature>
<dbReference type="InterPro" id="IPR051477">
    <property type="entry name" value="Expansin_CellWall"/>
</dbReference>
<dbReference type="InterPro" id="IPR049818">
    <property type="entry name" value="Expansin_EXLX1-like"/>
</dbReference>
<feature type="compositionally biased region" description="Low complexity" evidence="2">
    <location>
        <begin position="82"/>
        <end position="103"/>
    </location>
</feature>
<evidence type="ECO:0000256" key="2">
    <source>
        <dbReference type="SAM" id="MobiDB-lite"/>
    </source>
</evidence>
<dbReference type="Proteomes" id="UP000326877">
    <property type="component" value="Unassembled WGS sequence"/>
</dbReference>
<evidence type="ECO:0000256" key="3">
    <source>
        <dbReference type="SAM" id="SignalP"/>
    </source>
</evidence>
<dbReference type="CDD" id="cd22271">
    <property type="entry name" value="DPBB_EXP_N-like"/>
    <property type="match status" value="1"/>
</dbReference>
<sequence>MKYQCLAYMGIAALSASGSVSATPLVRRGGQSVCPFGYTQSVYYVTVTASSTPALTLSFEPTTTLETSSTVTETTVITPEIPVETPAPVESSPAVSESPAPVETSAPAKPITTSTTEQPVVVPTSTTNVKPITAVVKPSASIKEPASPSTTAEAQPTTAAADPTTAAADPTSSSPEKTTTTSAAAAVPTKSSSTGNNKSSATNAGSATFYGGNISGGACSFSGYTLPSSLFGTALGSPRWDNAAECGACVAVTGPNGKTIKAMIVDKCPECESNHLDLFQNAFAELADISKGVIDINWSYVSCDIDSPLILKNKEGTSAYWFSMQVVNANEAIVSLEVSTDGGSTWQSTKRSDYNFFENTSGFGTEKVDIRVTGKSGKVVRVDNVGVSSGASVTASGNV</sequence>
<name>A0A5N7CRD6_PETAA</name>
<feature type="compositionally biased region" description="Low complexity" evidence="2">
    <location>
        <begin position="145"/>
        <end position="202"/>
    </location>
</feature>
<feature type="region of interest" description="Disordered" evidence="2">
    <location>
        <begin position="139"/>
        <end position="202"/>
    </location>
</feature>
<dbReference type="PROSITE" id="PS50842">
    <property type="entry name" value="EXPANSIN_EG45"/>
    <property type="match status" value="1"/>
</dbReference>
<dbReference type="EMBL" id="ML735215">
    <property type="protein sequence ID" value="KAE8396268.1"/>
    <property type="molecule type" value="Genomic_DNA"/>
</dbReference>
<organism evidence="5">
    <name type="scientific">Petromyces alliaceus</name>
    <name type="common">Aspergillus alliaceus</name>
    <dbReference type="NCBI Taxonomy" id="209559"/>
    <lineage>
        <taxon>Eukaryota</taxon>
        <taxon>Fungi</taxon>
        <taxon>Dikarya</taxon>
        <taxon>Ascomycota</taxon>
        <taxon>Pezizomycotina</taxon>
        <taxon>Eurotiomycetes</taxon>
        <taxon>Eurotiomycetidae</taxon>
        <taxon>Eurotiales</taxon>
        <taxon>Aspergillaceae</taxon>
        <taxon>Aspergillus</taxon>
        <taxon>Aspergillus subgen. Circumdati</taxon>
    </lineage>
</organism>